<feature type="domain" description="Immunity protein 52" evidence="1">
    <location>
        <begin position="15"/>
        <end position="87"/>
    </location>
</feature>
<dbReference type="EMBL" id="CP002271">
    <property type="protein sequence ID" value="ADO71466.1"/>
    <property type="molecule type" value="Genomic_DNA"/>
</dbReference>
<evidence type="ECO:0000313" key="3">
    <source>
        <dbReference type="EMBL" id="EAU68080.1"/>
    </source>
</evidence>
<name>Q098B9_STIAD</name>
<protein>
    <recommendedName>
        <fullName evidence="1">Immunity protein 52 domain-containing protein</fullName>
    </recommendedName>
</protein>
<evidence type="ECO:0000259" key="1">
    <source>
        <dbReference type="Pfam" id="PF15579"/>
    </source>
</evidence>
<organism evidence="3 5">
    <name type="scientific">Stigmatella aurantiaca (strain DW4/3-1)</name>
    <dbReference type="NCBI Taxonomy" id="378806"/>
    <lineage>
        <taxon>Bacteria</taxon>
        <taxon>Pseudomonadati</taxon>
        <taxon>Myxococcota</taxon>
        <taxon>Myxococcia</taxon>
        <taxon>Myxococcales</taxon>
        <taxon>Cystobacterineae</taxon>
        <taxon>Archangiaceae</taxon>
        <taxon>Stigmatella</taxon>
    </lineage>
</organism>
<keyword evidence="4" id="KW-1185">Reference proteome</keyword>
<evidence type="ECO:0000313" key="5">
    <source>
        <dbReference type="Proteomes" id="UP000032702"/>
    </source>
</evidence>
<dbReference type="Proteomes" id="UP000001351">
    <property type="component" value="Chromosome"/>
</dbReference>
<dbReference type="AlphaFoldDB" id="Q098B9"/>
<dbReference type="Pfam" id="PF15579">
    <property type="entry name" value="Imm52"/>
    <property type="match status" value="1"/>
</dbReference>
<gene>
    <name evidence="2" type="ordered locus">STAUR_3678</name>
    <name evidence="3" type="ORF">STIAU_5082</name>
</gene>
<reference evidence="2 4" key="2">
    <citation type="journal article" date="2011" name="Mol. Biol. Evol.">
        <title>Comparative genomic analysis of fruiting body formation in Myxococcales.</title>
        <authorList>
            <person name="Huntley S."/>
            <person name="Hamann N."/>
            <person name="Wegener-Feldbrugge S."/>
            <person name="Treuner-Lange A."/>
            <person name="Kube M."/>
            <person name="Reinhardt R."/>
            <person name="Klages S."/>
            <person name="Muller R."/>
            <person name="Ronning C.M."/>
            <person name="Nierman W.C."/>
            <person name="Sogaard-Andersen L."/>
        </authorList>
    </citation>
    <scope>NUCLEOTIDE SEQUENCE [LARGE SCALE GENOMIC DNA]</scope>
    <source>
        <strain evidence="2 4">DW4/3-1</strain>
    </source>
</reference>
<dbReference type="HOGENOM" id="CLU_2453195_0_0_7"/>
<dbReference type="Proteomes" id="UP000032702">
    <property type="component" value="Unassembled WGS sequence"/>
</dbReference>
<dbReference type="eggNOG" id="ENOG50342QC">
    <property type="taxonomic scope" value="Bacteria"/>
</dbReference>
<evidence type="ECO:0000313" key="2">
    <source>
        <dbReference type="EMBL" id="ADO71466.1"/>
    </source>
</evidence>
<dbReference type="STRING" id="378806.STAUR_3678"/>
<dbReference type="EMBL" id="AAMD01000022">
    <property type="protein sequence ID" value="EAU68080.1"/>
    <property type="molecule type" value="Genomic_DNA"/>
</dbReference>
<evidence type="ECO:0000313" key="4">
    <source>
        <dbReference type="Proteomes" id="UP000001351"/>
    </source>
</evidence>
<proteinExistence type="predicted"/>
<dbReference type="InterPro" id="IPR028969">
    <property type="entry name" value="Imm52"/>
</dbReference>
<sequence length="89" mass="9842">MVSTNLTLNLIPKPHENGARVGWMTYISRRRGTVPPPPAPVRIQPVGSLGMLIILTPERFTASDPGHIALGQRVRELLERANLLQPRSL</sequence>
<dbReference type="KEGG" id="sur:STAUR_3678"/>
<reference evidence="3 5" key="1">
    <citation type="submission" date="2006-04" db="EMBL/GenBank/DDBJ databases">
        <authorList>
            <person name="Nierman W.C."/>
        </authorList>
    </citation>
    <scope>NUCLEOTIDE SEQUENCE [LARGE SCALE GENOMIC DNA]</scope>
    <source>
        <strain evidence="3 5">DW4/3-1</strain>
    </source>
</reference>
<accession>Q098B9</accession>